<evidence type="ECO:0000256" key="3">
    <source>
        <dbReference type="ARBA" id="ARBA00023125"/>
    </source>
</evidence>
<reference evidence="9 10" key="1">
    <citation type="submission" date="2024-01" db="EMBL/GenBank/DDBJ databases">
        <title>Genome assemblies of Stephania.</title>
        <authorList>
            <person name="Yang L."/>
        </authorList>
    </citation>
    <scope>NUCLEOTIDE SEQUENCE [LARGE SCALE GENOMIC DNA]</scope>
    <source>
        <strain evidence="9">YNDBR</strain>
        <tissue evidence="9">Leaf</tissue>
    </source>
</reference>
<evidence type="ECO:0000256" key="1">
    <source>
        <dbReference type="ARBA" id="ARBA00004123"/>
    </source>
</evidence>
<organism evidence="9 10">
    <name type="scientific">Stephania yunnanensis</name>
    <dbReference type="NCBI Taxonomy" id="152371"/>
    <lineage>
        <taxon>Eukaryota</taxon>
        <taxon>Viridiplantae</taxon>
        <taxon>Streptophyta</taxon>
        <taxon>Embryophyta</taxon>
        <taxon>Tracheophyta</taxon>
        <taxon>Spermatophyta</taxon>
        <taxon>Magnoliopsida</taxon>
        <taxon>Ranunculales</taxon>
        <taxon>Menispermaceae</taxon>
        <taxon>Menispermoideae</taxon>
        <taxon>Cissampelideae</taxon>
        <taxon>Stephania</taxon>
    </lineage>
</organism>
<dbReference type="SUPFAM" id="SSF55455">
    <property type="entry name" value="SRF-like"/>
    <property type="match status" value="1"/>
</dbReference>
<evidence type="ECO:0000313" key="9">
    <source>
        <dbReference type="EMBL" id="KAK9087354.1"/>
    </source>
</evidence>
<name>A0AAP0EEG7_9MAGN</name>
<evidence type="ECO:0000256" key="5">
    <source>
        <dbReference type="ARBA" id="ARBA00023242"/>
    </source>
</evidence>
<dbReference type="GO" id="GO:0005634">
    <property type="term" value="C:nucleus"/>
    <property type="evidence" value="ECO:0007669"/>
    <property type="project" value="UniProtKB-SubCell"/>
</dbReference>
<keyword evidence="4" id="KW-0804">Transcription</keyword>
<feature type="domain" description="MADS-box" evidence="8">
    <location>
        <begin position="30"/>
        <end position="90"/>
    </location>
</feature>
<gene>
    <name evidence="9" type="ORF">Syun_029748</name>
</gene>
<keyword evidence="3" id="KW-0238">DNA-binding</keyword>
<keyword evidence="6" id="KW-0175">Coiled coil</keyword>
<evidence type="ECO:0000256" key="4">
    <source>
        <dbReference type="ARBA" id="ARBA00023163"/>
    </source>
</evidence>
<comment type="subcellular location">
    <subcellularLocation>
        <location evidence="1">Nucleus</location>
    </subcellularLocation>
</comment>
<dbReference type="Pfam" id="PF00319">
    <property type="entry name" value="SRF-TF"/>
    <property type="match status" value="1"/>
</dbReference>
<dbReference type="GO" id="GO:0045944">
    <property type="term" value="P:positive regulation of transcription by RNA polymerase II"/>
    <property type="evidence" value="ECO:0007669"/>
    <property type="project" value="InterPro"/>
</dbReference>
<feature type="coiled-coil region" evidence="6">
    <location>
        <begin position="121"/>
        <end position="148"/>
    </location>
</feature>
<dbReference type="FunFam" id="3.40.1810.10:FF:000006">
    <property type="entry name" value="Agamous-like MADS-box protein AGL62"/>
    <property type="match status" value="1"/>
</dbReference>
<evidence type="ECO:0000256" key="2">
    <source>
        <dbReference type="ARBA" id="ARBA00023015"/>
    </source>
</evidence>
<dbReference type="Proteomes" id="UP001420932">
    <property type="component" value="Unassembled WGS sequence"/>
</dbReference>
<dbReference type="InterPro" id="IPR033896">
    <property type="entry name" value="MEF2-like_N"/>
</dbReference>
<dbReference type="InterPro" id="IPR036879">
    <property type="entry name" value="TF_MADSbox_sf"/>
</dbReference>
<dbReference type="GO" id="GO:0000978">
    <property type="term" value="F:RNA polymerase II cis-regulatory region sequence-specific DNA binding"/>
    <property type="evidence" value="ECO:0007669"/>
    <property type="project" value="TreeGrafter"/>
</dbReference>
<keyword evidence="2" id="KW-0805">Transcription regulation</keyword>
<dbReference type="InterPro" id="IPR002100">
    <property type="entry name" value="TF_MADSbox"/>
</dbReference>
<dbReference type="GO" id="GO:0000981">
    <property type="term" value="F:DNA-binding transcription factor activity, RNA polymerase II-specific"/>
    <property type="evidence" value="ECO:0007669"/>
    <property type="project" value="TreeGrafter"/>
</dbReference>
<dbReference type="PANTHER" id="PTHR11945">
    <property type="entry name" value="MADS BOX PROTEIN"/>
    <property type="match status" value="1"/>
</dbReference>
<comment type="caution">
    <text evidence="9">The sequence shown here is derived from an EMBL/GenBank/DDBJ whole genome shotgun (WGS) entry which is preliminary data.</text>
</comment>
<dbReference type="Gene3D" id="3.40.1810.10">
    <property type="entry name" value="Transcription factor, MADS-box"/>
    <property type="match status" value="1"/>
</dbReference>
<feature type="region of interest" description="Disordered" evidence="7">
    <location>
        <begin position="209"/>
        <end position="230"/>
    </location>
</feature>
<evidence type="ECO:0000256" key="6">
    <source>
        <dbReference type="SAM" id="Coils"/>
    </source>
</evidence>
<keyword evidence="10" id="KW-1185">Reference proteome</keyword>
<accession>A0AAP0EEG7</accession>
<dbReference type="AlphaFoldDB" id="A0AAP0EEG7"/>
<evidence type="ECO:0000256" key="7">
    <source>
        <dbReference type="SAM" id="MobiDB-lite"/>
    </source>
</evidence>
<dbReference type="EMBL" id="JBBNAF010000013">
    <property type="protein sequence ID" value="KAK9087354.1"/>
    <property type="molecule type" value="Genomic_DNA"/>
</dbReference>
<dbReference type="CDD" id="cd00265">
    <property type="entry name" value="MADS_MEF2_like"/>
    <property type="match status" value="1"/>
</dbReference>
<dbReference type="PRINTS" id="PR00404">
    <property type="entry name" value="MADSDOMAIN"/>
</dbReference>
<dbReference type="PANTHER" id="PTHR11945:SF629">
    <property type="entry name" value="OS02G0164450 PROTEIN"/>
    <property type="match status" value="1"/>
</dbReference>
<proteinExistence type="predicted"/>
<evidence type="ECO:0000259" key="8">
    <source>
        <dbReference type="PROSITE" id="PS50066"/>
    </source>
</evidence>
<dbReference type="PROSITE" id="PS50066">
    <property type="entry name" value="MADS_BOX_2"/>
    <property type="match status" value="1"/>
</dbReference>
<dbReference type="SMART" id="SM00432">
    <property type="entry name" value="MADS"/>
    <property type="match status" value="1"/>
</dbReference>
<dbReference type="GO" id="GO:0046983">
    <property type="term" value="F:protein dimerization activity"/>
    <property type="evidence" value="ECO:0007669"/>
    <property type="project" value="InterPro"/>
</dbReference>
<keyword evidence="5" id="KW-0539">Nucleus</keyword>
<sequence>MNSLTHTKNKYFILYYTPFSMSSSNPRKGKGRKKIEIKKIEHKGYMQVAFSRRRKGVFKKASELTTLCGAESAVIVFSPGGKPYSFGHPDVNTTIDRYLSNGTYPMDKPKPMVDFNQTANMYELNDEYIKLTEELEATKKRGEELKKLVSVYAKDLDIENLGLKQLGKLKKRLQGLQVQMGQRFDEIFDTQLPPVDHQFSINDEDMLFDDPPDFAPQSNDLDAGPNNVVPQHDVPQYYNFNYGDGTF</sequence>
<evidence type="ECO:0000313" key="10">
    <source>
        <dbReference type="Proteomes" id="UP001420932"/>
    </source>
</evidence>
<protein>
    <recommendedName>
        <fullName evidence="8">MADS-box domain-containing protein</fullName>
    </recommendedName>
</protein>